<sequence>MRATTAKGPQQSNLPNNQQHNRAINRMNARETRSGRATLSVTVAAVLLVVTLWLGVELVLAATGQPPLLIAPAKLAQGSLSLTADAAPGALIGAAALLALLGLTLLLAAILPGNKLRHIVQNQRSAVVVDSEVLAAAVSRAARTAARLAPEQVTSRIGKKRVLVVLHPGSGKAVDLALVREAVEGEVASYSLRKTLALHVTTGTQTVAS</sequence>
<protein>
    <recommendedName>
        <fullName evidence="5">DNA/RNA endonuclease G</fullName>
    </recommendedName>
</protein>
<dbReference type="EMBL" id="QHLZ01000002">
    <property type="protein sequence ID" value="PXA66738.1"/>
    <property type="molecule type" value="Genomic_DNA"/>
</dbReference>
<proteinExistence type="predicted"/>
<keyword evidence="2" id="KW-0472">Membrane</keyword>
<evidence type="ECO:0008006" key="5">
    <source>
        <dbReference type="Google" id="ProtNLM"/>
    </source>
</evidence>
<evidence type="ECO:0000313" key="3">
    <source>
        <dbReference type="EMBL" id="PXA66738.1"/>
    </source>
</evidence>
<keyword evidence="4" id="KW-1185">Reference proteome</keyword>
<dbReference type="RefSeq" id="WP_110105052.1">
    <property type="nucleotide sequence ID" value="NZ_JACBZZ010000001.1"/>
</dbReference>
<feature type="compositionally biased region" description="Polar residues" evidence="1">
    <location>
        <begin position="7"/>
        <end position="20"/>
    </location>
</feature>
<accession>A0A2V3DTN2</accession>
<evidence type="ECO:0000256" key="1">
    <source>
        <dbReference type="SAM" id="MobiDB-lite"/>
    </source>
</evidence>
<evidence type="ECO:0000313" key="4">
    <source>
        <dbReference type="Proteomes" id="UP000246303"/>
    </source>
</evidence>
<gene>
    <name evidence="3" type="ORF">CVS29_03965</name>
</gene>
<reference evidence="3 4" key="1">
    <citation type="submission" date="2018-05" db="EMBL/GenBank/DDBJ databases">
        <title>Genetic diversity of glacier-inhabiting Cryobacterium bacteria in China and description of Cryobacterium mengkeensis sp. nov. and Arthrobacter glacialis sp. nov.</title>
        <authorList>
            <person name="Liu Q."/>
            <person name="Xin Y.-H."/>
        </authorList>
    </citation>
    <scope>NUCLEOTIDE SEQUENCE [LARGE SCALE GENOMIC DNA]</scope>
    <source>
        <strain evidence="3 4">GP3</strain>
    </source>
</reference>
<dbReference type="Proteomes" id="UP000246303">
    <property type="component" value="Unassembled WGS sequence"/>
</dbReference>
<name>A0A2V3DTN2_9MICC</name>
<keyword evidence="2" id="KW-1133">Transmembrane helix</keyword>
<dbReference type="OrthoDB" id="4953751at2"/>
<organism evidence="3 4">
    <name type="scientific">Arthrobacter psychrochitiniphilus</name>
    <dbReference type="NCBI Taxonomy" id="291045"/>
    <lineage>
        <taxon>Bacteria</taxon>
        <taxon>Bacillati</taxon>
        <taxon>Actinomycetota</taxon>
        <taxon>Actinomycetes</taxon>
        <taxon>Micrococcales</taxon>
        <taxon>Micrococcaceae</taxon>
        <taxon>Arthrobacter</taxon>
    </lineage>
</organism>
<dbReference type="AlphaFoldDB" id="A0A2V3DTN2"/>
<feature type="region of interest" description="Disordered" evidence="1">
    <location>
        <begin position="1"/>
        <end position="20"/>
    </location>
</feature>
<feature type="transmembrane region" description="Helical" evidence="2">
    <location>
        <begin position="37"/>
        <end position="56"/>
    </location>
</feature>
<feature type="transmembrane region" description="Helical" evidence="2">
    <location>
        <begin position="90"/>
        <end position="111"/>
    </location>
</feature>
<keyword evidence="2" id="KW-0812">Transmembrane</keyword>
<evidence type="ECO:0000256" key="2">
    <source>
        <dbReference type="SAM" id="Phobius"/>
    </source>
</evidence>
<comment type="caution">
    <text evidence="3">The sequence shown here is derived from an EMBL/GenBank/DDBJ whole genome shotgun (WGS) entry which is preliminary data.</text>
</comment>